<protein>
    <recommendedName>
        <fullName evidence="3">F-box domain-containing protein</fullName>
    </recommendedName>
</protein>
<name>A0A8H5BVT6_9AGAR</name>
<comment type="caution">
    <text evidence="1">The sequence shown here is derived from an EMBL/GenBank/DDBJ whole genome shotgun (WGS) entry which is preliminary data.</text>
</comment>
<dbReference type="EMBL" id="JAACJJ010000002">
    <property type="protein sequence ID" value="KAF5329453.1"/>
    <property type="molecule type" value="Genomic_DNA"/>
</dbReference>
<organism evidence="1 2">
    <name type="scientific">Psilocybe cf. subviscida</name>
    <dbReference type="NCBI Taxonomy" id="2480587"/>
    <lineage>
        <taxon>Eukaryota</taxon>
        <taxon>Fungi</taxon>
        <taxon>Dikarya</taxon>
        <taxon>Basidiomycota</taxon>
        <taxon>Agaricomycotina</taxon>
        <taxon>Agaricomycetes</taxon>
        <taxon>Agaricomycetidae</taxon>
        <taxon>Agaricales</taxon>
        <taxon>Agaricineae</taxon>
        <taxon>Strophariaceae</taxon>
        <taxon>Psilocybe</taxon>
    </lineage>
</organism>
<evidence type="ECO:0000313" key="1">
    <source>
        <dbReference type="EMBL" id="KAF5329453.1"/>
    </source>
</evidence>
<accession>A0A8H5BVT6</accession>
<reference evidence="1 2" key="1">
    <citation type="journal article" date="2020" name="ISME J.">
        <title>Uncovering the hidden diversity of litter-decomposition mechanisms in mushroom-forming fungi.</title>
        <authorList>
            <person name="Floudas D."/>
            <person name="Bentzer J."/>
            <person name="Ahren D."/>
            <person name="Johansson T."/>
            <person name="Persson P."/>
            <person name="Tunlid A."/>
        </authorList>
    </citation>
    <scope>NUCLEOTIDE SEQUENCE [LARGE SCALE GENOMIC DNA]</scope>
    <source>
        <strain evidence="1 2">CBS 101986</strain>
    </source>
</reference>
<proteinExistence type="predicted"/>
<keyword evidence="2" id="KW-1185">Reference proteome</keyword>
<evidence type="ECO:0008006" key="3">
    <source>
        <dbReference type="Google" id="ProtNLM"/>
    </source>
</evidence>
<gene>
    <name evidence="1" type="ORF">D9619_009109</name>
</gene>
<evidence type="ECO:0000313" key="2">
    <source>
        <dbReference type="Proteomes" id="UP000567179"/>
    </source>
</evidence>
<dbReference type="AlphaFoldDB" id="A0A8H5BVT6"/>
<sequence>MALSLLGLPSEVLQHIAFFTTLASLLGPPKELINCMLTCRTLYDVLAPKPGSELYHLIFAHKFDITAPQYRLGADIVREHAHEEMRRRFLAIQVFKSRVRAQAVQPARLGNGPLHSGGSDSPSMDLMEALWIAYVMVEDADTSQKNVKQLLRAGLPAFLDRYLRERLYVAYNSNSEGAAASDDQKPWPVIDETTSLAIALAWTLASQVVLRSESGKSRQEMIDLLAPIVFSARYSICRTPRTNFTLGLDPDPSDHGRLNDNSSASEFPKATFPPTDIAYFGTVHRKARVPSATIFATLLYFARTEISNSMIAMPHGHVMCRTREEANAAGQKGPSQEDVIHFARYCGTKFADFPGIDIGILSSTMSGSPDVVLCHPSAYKLGTLSGRWHGSSLMPDVRPECFRDHDQVKKPLYITLEEHYTCDPAAALPITTNARGLLNAWLPEDLEGVQTPQGLSFSFSNGGHVHNTVYETFQPGSNIAHLMRGKKLVDVIITGRTDDQYVAAWGGPSKVLGRVRLHDGLVTLYRFNQELGPKQDEQVLQGYVTSSQNLVGRIPSNLMVDNDRPYEGVFSLSRNHTQLVEYANVKEWIREFWFDAHGSSLALYHIRIGDWPLNRLEASLGMWIYWFVLNMGDYSPNSIYTTEEPQNVLKAMALGAHLYNLTSTPWTQFSPSDHKSSKASLYSHEVNVNPPPLATPAILSYLALNNKNRLMLIPPSDAVCQASTEWDSEWNRCVGDSKGNSFKPGSMEGVWQGYFTYTDFTGYAMLLGGAPPAIIQGSAVGRHQHTWKLREHYLLGAEATDTDSGVDLEIDDAPLRAGDPLRSYFPTGSQLTEHRDGVTVHDTQTERVYQYQRPSALSGGLHVRDIIITGEGHSAWGQFNLVGRIRPGDGLISVAKDYVDGDRGKWLYRGYLVGDVSGNLSGRWRDTLSPVNSAGYEGCFFMSRRR</sequence>
<dbReference type="OrthoDB" id="5595695at2759"/>
<dbReference type="Proteomes" id="UP000567179">
    <property type="component" value="Unassembled WGS sequence"/>
</dbReference>
<dbReference type="CDD" id="cd09917">
    <property type="entry name" value="F-box_SF"/>
    <property type="match status" value="1"/>
</dbReference>